<dbReference type="AlphaFoldDB" id="A0A229S037"/>
<gene>
    <name evidence="2" type="ORF">CFP71_23705</name>
</gene>
<sequence length="319" mass="34719">MSDDERDGVKLTNLDQPLFEGATKRDLVDYLDAVADRILPVLENRPLSVIRVLRGQGPFIQKNLPKYTPDWVKRYGMWAETSKRQVSYALCDDRRTLLWFANQRAVEYHPTLMTADTEAGPSHLVLDLDPPAGDDFAHVVKAAGLVRQALSDSGLSGAVKTSGSKGVHIFVPLVPGQGFEDVAAATRALGARAEQVDPSVATTAYIVEDREGKVYLDSTRAGGNTVAAAYSPRLRPGLPVSFPVSWDDLENVVPADFTVYTAPDLLGDKDPWADAMPGPQTLPADLVEQGHTIPVARVVAMHEGKRRARLRAQEGQDNA</sequence>
<dbReference type="Gene3D" id="3.90.920.10">
    <property type="entry name" value="DNA primase, PRIM domain"/>
    <property type="match status" value="1"/>
</dbReference>
<keyword evidence="3" id="KW-1185">Reference proteome</keyword>
<dbReference type="InterPro" id="IPR052171">
    <property type="entry name" value="NHEJ_LigD"/>
</dbReference>
<organism evidence="2 3">
    <name type="scientific">Amycolatopsis thailandensis</name>
    <dbReference type="NCBI Taxonomy" id="589330"/>
    <lineage>
        <taxon>Bacteria</taxon>
        <taxon>Bacillati</taxon>
        <taxon>Actinomycetota</taxon>
        <taxon>Actinomycetes</taxon>
        <taxon>Pseudonocardiales</taxon>
        <taxon>Pseudonocardiaceae</taxon>
        <taxon>Amycolatopsis</taxon>
    </lineage>
</organism>
<dbReference type="Pfam" id="PF21686">
    <property type="entry name" value="LigD_Prim-Pol"/>
    <property type="match status" value="1"/>
</dbReference>
<evidence type="ECO:0000313" key="3">
    <source>
        <dbReference type="Proteomes" id="UP000215223"/>
    </source>
</evidence>
<feature type="domain" description="DNA ligase D polymerase" evidence="1">
    <location>
        <begin position="23"/>
        <end position="272"/>
    </location>
</feature>
<dbReference type="EMBL" id="NMQT01000087">
    <property type="protein sequence ID" value="OXM52288.1"/>
    <property type="molecule type" value="Genomic_DNA"/>
</dbReference>
<accession>A0A229S037</accession>
<reference evidence="2 3" key="1">
    <citation type="submission" date="2017-07" db="EMBL/GenBank/DDBJ databases">
        <title>Amycolatopsis thailandensis Genome sequencing and assembly.</title>
        <authorList>
            <person name="Kaur N."/>
            <person name="Mayilraj S."/>
        </authorList>
    </citation>
    <scope>NUCLEOTIDE SEQUENCE [LARGE SCALE GENOMIC DNA]</scope>
    <source>
        <strain evidence="2 3">JCM 16380</strain>
    </source>
</reference>
<keyword evidence="2" id="KW-0436">Ligase</keyword>
<dbReference type="OrthoDB" id="4296267at2"/>
<dbReference type="PANTHER" id="PTHR42705:SF2">
    <property type="entry name" value="BIFUNCTIONAL NON-HOMOLOGOUS END JOINING PROTEIN LIGD"/>
    <property type="match status" value="1"/>
</dbReference>
<dbReference type="InterPro" id="IPR014145">
    <property type="entry name" value="LigD_pol_dom"/>
</dbReference>
<proteinExistence type="predicted"/>
<dbReference type="PANTHER" id="PTHR42705">
    <property type="entry name" value="BIFUNCTIONAL NON-HOMOLOGOUS END JOINING PROTEIN LIGD"/>
    <property type="match status" value="1"/>
</dbReference>
<comment type="caution">
    <text evidence="2">The sequence shown here is derived from an EMBL/GenBank/DDBJ whole genome shotgun (WGS) entry which is preliminary data.</text>
</comment>
<protein>
    <submittedName>
        <fullName evidence="2">ATP-dependent DNA ligase</fullName>
    </submittedName>
</protein>
<evidence type="ECO:0000259" key="1">
    <source>
        <dbReference type="Pfam" id="PF21686"/>
    </source>
</evidence>
<dbReference type="Proteomes" id="UP000215223">
    <property type="component" value="Unassembled WGS sequence"/>
</dbReference>
<dbReference type="GO" id="GO:0016874">
    <property type="term" value="F:ligase activity"/>
    <property type="evidence" value="ECO:0007669"/>
    <property type="project" value="UniProtKB-KW"/>
</dbReference>
<dbReference type="RefSeq" id="WP_093936149.1">
    <property type="nucleotide sequence ID" value="NZ_NMQT01000087.1"/>
</dbReference>
<name>A0A229S037_9PSEU</name>
<dbReference type="CDD" id="cd04861">
    <property type="entry name" value="LigD_Pol_like"/>
    <property type="match status" value="1"/>
</dbReference>
<evidence type="ECO:0000313" key="2">
    <source>
        <dbReference type="EMBL" id="OXM52288.1"/>
    </source>
</evidence>